<proteinExistence type="predicted"/>
<evidence type="ECO:0000313" key="2">
    <source>
        <dbReference type="EMBL" id="EIJ44228.1"/>
    </source>
</evidence>
<keyword evidence="1" id="KW-0472">Membrane</keyword>
<dbReference type="Proteomes" id="UP000005744">
    <property type="component" value="Unassembled WGS sequence"/>
</dbReference>
<evidence type="ECO:0000313" key="3">
    <source>
        <dbReference type="Proteomes" id="UP000005744"/>
    </source>
</evidence>
<keyword evidence="3" id="KW-1185">Reference proteome</keyword>
<gene>
    <name evidence="2" type="ORF">BegalDRAFT_3411</name>
</gene>
<sequence>MITLIFIILLLLPFGWWATKGFDLFYLGKELPKLMGWYAVVGFAFTIYIVLF</sequence>
<dbReference type="EMBL" id="JH600070">
    <property type="protein sequence ID" value="EIJ44228.1"/>
    <property type="molecule type" value="Genomic_DNA"/>
</dbReference>
<organism evidence="2 3">
    <name type="scientific">Beggiatoa alba B18LD</name>
    <dbReference type="NCBI Taxonomy" id="395493"/>
    <lineage>
        <taxon>Bacteria</taxon>
        <taxon>Pseudomonadati</taxon>
        <taxon>Pseudomonadota</taxon>
        <taxon>Gammaproteobacteria</taxon>
        <taxon>Thiotrichales</taxon>
        <taxon>Thiotrichaceae</taxon>
        <taxon>Beggiatoa</taxon>
    </lineage>
</organism>
<dbReference type="STRING" id="395493.BegalDRAFT_3411"/>
<reference evidence="2 3" key="1">
    <citation type="submission" date="2011-11" db="EMBL/GenBank/DDBJ databases">
        <title>Improved High-Quality Draft sequence of Beggiatoa alba B18lD.</title>
        <authorList>
            <consortium name="US DOE Joint Genome Institute"/>
            <person name="Lucas S."/>
            <person name="Han J."/>
            <person name="Lapidus A."/>
            <person name="Cheng J.-F."/>
            <person name="Goodwin L."/>
            <person name="Pitluck S."/>
            <person name="Peters L."/>
            <person name="Mikhailova N."/>
            <person name="Held B."/>
            <person name="Detter J.C."/>
            <person name="Han C."/>
            <person name="Tapia R."/>
            <person name="Land M."/>
            <person name="Hauser L."/>
            <person name="Kyrpides N."/>
            <person name="Ivanova N."/>
            <person name="Pagani I."/>
            <person name="Samuel K."/>
            <person name="Teske A."/>
            <person name="Mueller J."/>
            <person name="Woyke T."/>
        </authorList>
    </citation>
    <scope>NUCLEOTIDE SEQUENCE [LARGE SCALE GENOMIC DNA]</scope>
    <source>
        <strain evidence="2 3">B18LD</strain>
    </source>
</reference>
<dbReference type="HOGENOM" id="CLU_3077186_0_0_6"/>
<evidence type="ECO:0000256" key="1">
    <source>
        <dbReference type="SAM" id="Phobius"/>
    </source>
</evidence>
<feature type="transmembrane region" description="Helical" evidence="1">
    <location>
        <begin position="31"/>
        <end position="51"/>
    </location>
</feature>
<protein>
    <submittedName>
        <fullName evidence="2">Uncharacterized protein</fullName>
    </submittedName>
</protein>
<name>I3CKT5_9GAMM</name>
<keyword evidence="1" id="KW-0812">Transmembrane</keyword>
<keyword evidence="1" id="KW-1133">Transmembrane helix</keyword>
<dbReference type="AlphaFoldDB" id="I3CKT5"/>
<dbReference type="RefSeq" id="WP_002692105.1">
    <property type="nucleotide sequence ID" value="NZ_JH600070.1"/>
</dbReference>
<accession>I3CKT5</accession>